<evidence type="ECO:0000256" key="1">
    <source>
        <dbReference type="SAM" id="Phobius"/>
    </source>
</evidence>
<sequence>MLAEKPTSQADPGVLWYAGRGALVGVAAVAVFLAAAACAQQLIDAGLARQTAEDAANGSGVAVLGATIMTTIELGLPAALVAGLLVGWVLRLPRPWAVPLVGLLLSVPVLCGAGALVSRADESWVRWSVPVVLVAAAHAAAAVTLRRGRSSGRADDVD</sequence>
<name>A0A1C5I1K1_9ACTN</name>
<keyword evidence="1" id="KW-0472">Membrane</keyword>
<accession>A0A1C5I1K1</accession>
<evidence type="ECO:0000313" key="3">
    <source>
        <dbReference type="Proteomes" id="UP000198221"/>
    </source>
</evidence>
<evidence type="ECO:0000313" key="2">
    <source>
        <dbReference type="EMBL" id="SCG52056.1"/>
    </source>
</evidence>
<dbReference type="EMBL" id="LT607754">
    <property type="protein sequence ID" value="SCG52056.1"/>
    <property type="molecule type" value="Genomic_DNA"/>
</dbReference>
<feature type="transmembrane region" description="Helical" evidence="1">
    <location>
        <begin position="63"/>
        <end position="90"/>
    </location>
</feature>
<keyword evidence="1" id="KW-0812">Transmembrane</keyword>
<feature type="transmembrane region" description="Helical" evidence="1">
    <location>
        <begin position="97"/>
        <end position="118"/>
    </location>
</feature>
<organism evidence="2 3">
    <name type="scientific">Micromonospora inositola</name>
    <dbReference type="NCBI Taxonomy" id="47865"/>
    <lineage>
        <taxon>Bacteria</taxon>
        <taxon>Bacillati</taxon>
        <taxon>Actinomycetota</taxon>
        <taxon>Actinomycetes</taxon>
        <taxon>Micromonosporales</taxon>
        <taxon>Micromonosporaceae</taxon>
        <taxon>Micromonospora</taxon>
    </lineage>
</organism>
<dbReference type="AlphaFoldDB" id="A0A1C5I1K1"/>
<keyword evidence="3" id="KW-1185">Reference proteome</keyword>
<dbReference type="Proteomes" id="UP000198221">
    <property type="component" value="Chromosome I"/>
</dbReference>
<proteinExistence type="predicted"/>
<gene>
    <name evidence="2" type="ORF">GA0070613_2120</name>
</gene>
<feature type="transmembrane region" description="Helical" evidence="1">
    <location>
        <begin position="124"/>
        <end position="145"/>
    </location>
</feature>
<dbReference type="RefSeq" id="WP_089012101.1">
    <property type="nucleotide sequence ID" value="NZ_LT607754.1"/>
</dbReference>
<keyword evidence="1" id="KW-1133">Transmembrane helix</keyword>
<feature type="transmembrane region" description="Helical" evidence="1">
    <location>
        <begin position="21"/>
        <end position="43"/>
    </location>
</feature>
<reference evidence="3" key="1">
    <citation type="submission" date="2016-06" db="EMBL/GenBank/DDBJ databases">
        <authorList>
            <person name="Varghese N."/>
            <person name="Submissions Spin"/>
        </authorList>
    </citation>
    <scope>NUCLEOTIDE SEQUENCE [LARGE SCALE GENOMIC DNA]</scope>
    <source>
        <strain evidence="3">DSM 43819</strain>
    </source>
</reference>
<protein>
    <submittedName>
        <fullName evidence="2">Uncharacterized protein</fullName>
    </submittedName>
</protein>